<protein>
    <submittedName>
        <fullName evidence="2">Uncharacterized protein</fullName>
    </submittedName>
</protein>
<evidence type="ECO:0000313" key="3">
    <source>
        <dbReference type="Proteomes" id="UP000274822"/>
    </source>
</evidence>
<comment type="caution">
    <text evidence="2">The sequence shown here is derived from an EMBL/GenBank/DDBJ whole genome shotgun (WGS) entry which is preliminary data.</text>
</comment>
<keyword evidence="3" id="KW-1185">Reference proteome</keyword>
<evidence type="ECO:0000313" key="2">
    <source>
        <dbReference type="EMBL" id="RUS27184.1"/>
    </source>
</evidence>
<feature type="region of interest" description="Disordered" evidence="1">
    <location>
        <begin position="1"/>
        <end position="49"/>
    </location>
</feature>
<feature type="compositionally biased region" description="Polar residues" evidence="1">
    <location>
        <begin position="1"/>
        <end position="12"/>
    </location>
</feature>
<dbReference type="EMBL" id="RBNJ01008891">
    <property type="protein sequence ID" value="RUS27184.1"/>
    <property type="molecule type" value="Genomic_DNA"/>
</dbReference>
<evidence type="ECO:0000256" key="1">
    <source>
        <dbReference type="SAM" id="MobiDB-lite"/>
    </source>
</evidence>
<dbReference type="Proteomes" id="UP000274822">
    <property type="component" value="Unassembled WGS sequence"/>
</dbReference>
<accession>A0A433QBS6</accession>
<sequence>MNVFAPSSTSPNKCARPQSRRHSPKTWVLLPASKTSRISLRSSKRGERR</sequence>
<reference evidence="2 3" key="1">
    <citation type="journal article" date="2018" name="New Phytol.">
        <title>Phylogenomics of Endogonaceae and evolution of mycorrhizas within Mucoromycota.</title>
        <authorList>
            <person name="Chang Y."/>
            <person name="Desiro A."/>
            <person name="Na H."/>
            <person name="Sandor L."/>
            <person name="Lipzen A."/>
            <person name="Clum A."/>
            <person name="Barry K."/>
            <person name="Grigoriev I.V."/>
            <person name="Martin F.M."/>
            <person name="Stajich J.E."/>
            <person name="Smith M.E."/>
            <person name="Bonito G."/>
            <person name="Spatafora J.W."/>
        </authorList>
    </citation>
    <scope>NUCLEOTIDE SEQUENCE [LARGE SCALE GENOMIC DNA]</scope>
    <source>
        <strain evidence="2 3">AD002</strain>
    </source>
</reference>
<name>A0A433QBS6_9FUNG</name>
<dbReference type="AlphaFoldDB" id="A0A433QBS6"/>
<proteinExistence type="predicted"/>
<organism evidence="2 3">
    <name type="scientific">Jimgerdemannia flammicorona</name>
    <dbReference type="NCBI Taxonomy" id="994334"/>
    <lineage>
        <taxon>Eukaryota</taxon>
        <taxon>Fungi</taxon>
        <taxon>Fungi incertae sedis</taxon>
        <taxon>Mucoromycota</taxon>
        <taxon>Mucoromycotina</taxon>
        <taxon>Endogonomycetes</taxon>
        <taxon>Endogonales</taxon>
        <taxon>Endogonaceae</taxon>
        <taxon>Jimgerdemannia</taxon>
    </lineage>
</organism>
<gene>
    <name evidence="2" type="ORF">BC938DRAFT_483615</name>
</gene>